<dbReference type="Proteomes" id="UP000188637">
    <property type="component" value="Unassembled WGS sequence"/>
</dbReference>
<reference evidence="1" key="1">
    <citation type="submission" date="2016-08" db="EMBL/GenBank/DDBJ databases">
        <authorList>
            <person name="Ngugi D.K."/>
            <person name="Miyake S."/>
            <person name="Stingl U."/>
        </authorList>
    </citation>
    <scope>NUCLEOTIDE SEQUENCE</scope>
    <source>
        <strain evidence="1">SCG-D08WGA-EpuloA1</strain>
    </source>
</reference>
<gene>
    <name evidence="1" type="ORF">AN640_04095</name>
</gene>
<dbReference type="EMBL" id="LJHD01000047">
    <property type="protein sequence ID" value="ONI45782.1"/>
    <property type="molecule type" value="Genomic_DNA"/>
</dbReference>
<accession>A0ACC8XJ06</accession>
<comment type="caution">
    <text evidence="1">The sequence shown here is derived from an EMBL/GenBank/DDBJ whole genome shotgun (WGS) entry which is preliminary data.</text>
</comment>
<protein>
    <submittedName>
        <fullName evidence="1">Uncharacterized protein</fullName>
    </submittedName>
</protein>
<name>A0ACC8XJ06_9FIRM</name>
<organism evidence="1 2">
    <name type="scientific">Candidatus Epulonipiscium fishelsonii</name>
    <dbReference type="NCBI Taxonomy" id="77094"/>
    <lineage>
        <taxon>Bacteria</taxon>
        <taxon>Bacillati</taxon>
        <taxon>Bacillota</taxon>
        <taxon>Clostridia</taxon>
        <taxon>Lachnospirales</taxon>
        <taxon>Lachnospiraceae</taxon>
        <taxon>Candidatus Epulonipiscium</taxon>
    </lineage>
</organism>
<proteinExistence type="predicted"/>
<sequence length="315" mass="35767">MNKFNLVLMALLVSTVETPTYGLSSLFAKEEVVYVPPTQEEILEGYGINMNTPISVGEFLITIVGTVEEHFHVPMDTHYAAPAVQKAGELGIIIPQQYTQLTWSRVLKEHEKIDILLKVMDHNILSIDEVAEALNNVLIKGIMYNGKKIDLKSLMPIQYKGQLMVPVRPIANVLQFDIKWNEDKGIMTLTKDNLESQLQVGYDSYSFYEPNNVHIIDSISLKIPPRLINNNLYVPYEYFLIMLDGEIENNVLKYWDKDTNRSLYAIADQVTAEKINEEYNKDFPTPSDLRKAAEKAAEEAAAAAEEAKKNGLRKR</sequence>
<evidence type="ECO:0000313" key="1">
    <source>
        <dbReference type="EMBL" id="ONI45782.1"/>
    </source>
</evidence>
<keyword evidence="2" id="KW-1185">Reference proteome</keyword>
<evidence type="ECO:0000313" key="2">
    <source>
        <dbReference type="Proteomes" id="UP000188637"/>
    </source>
</evidence>